<sequence length="753" mass="81590">MNPCPIHLHIIREFARFIIHKTNTSPAPAVDAVQSCVGRAREVLSVTRLPLSLRASRLVPPFPFRALCARALSPSPSRSFPFRTWFLYTIRPTAKLRAHMLAMNAPQLFNDARQRPPDRMSHSSHISSSSSSQDTTTTKDRDEDDDVDVVELDPVDGFPSPPVRVRPRRRFVKAGKTTYELSFSRRHVTNARRGAAVVETATADADESDGLCDMTRPAPVVSSLSHVLTEVLSGQTKALNNIVDTTPVQPNVTYVVEHAADGTPYVAASDGTKYFENSAIGQIFLQSARAKGHVRGRRSDQSVGLRPPQPQETRRSDGELTPSGTLSTCTAAADGAGTGETAAVGLDGDVKRGLETRLAFRGFHVRKWKEQKKGAVADTTTVSTDGAAAAAATGAGQDAAGVCMERERARSSLDKLDRDRADASCDVPPTVSQAGYEATASGTTGRRVVDVNSSSDGGGGSVSTTKTLPRLQPKKEVPAPPLAPDAYDEQDNPLCRSFQNVRNVDLVRAKARTSDDDDEHDRESDDRGHEHDDEHEDVATAGDDDVPDADSPDFAGRVRVSSGATSVADFVGGFKGQLCRRSGASGLVNRKRAVRHARLSAEEQKAADLARKIREAHNRVPLEFRDEHMSFAALMEIQKKRKENQARGRHVSFNPDVLCREFEVVSEDEDDGYDSPDEIVDAVQLVSKRDVVRAEDVVATFPMEQLGLPSEALAHDVEASASPGSDGDAASVQKDPLTFSAVENDKRMSFSEL</sequence>
<organism evidence="2 3">
    <name type="scientific">Peronospora matthiolae</name>
    <dbReference type="NCBI Taxonomy" id="2874970"/>
    <lineage>
        <taxon>Eukaryota</taxon>
        <taxon>Sar</taxon>
        <taxon>Stramenopiles</taxon>
        <taxon>Oomycota</taxon>
        <taxon>Peronosporomycetes</taxon>
        <taxon>Peronosporales</taxon>
        <taxon>Peronosporaceae</taxon>
        <taxon>Peronospora</taxon>
    </lineage>
</organism>
<feature type="region of interest" description="Disordered" evidence="1">
    <location>
        <begin position="509"/>
        <end position="556"/>
    </location>
</feature>
<dbReference type="AlphaFoldDB" id="A0AAV1V5B5"/>
<feature type="region of interest" description="Disordered" evidence="1">
    <location>
        <begin position="413"/>
        <end position="494"/>
    </location>
</feature>
<feature type="compositionally biased region" description="Acidic residues" evidence="1">
    <location>
        <begin position="542"/>
        <end position="551"/>
    </location>
</feature>
<feature type="region of interest" description="Disordered" evidence="1">
    <location>
        <begin position="291"/>
        <end position="325"/>
    </location>
</feature>
<evidence type="ECO:0000313" key="2">
    <source>
        <dbReference type="EMBL" id="CAK7941990.1"/>
    </source>
</evidence>
<feature type="compositionally biased region" description="Low complexity" evidence="1">
    <location>
        <begin position="719"/>
        <end position="731"/>
    </location>
</feature>
<gene>
    <name evidence="2" type="ORF">PM001_LOCUS27140</name>
</gene>
<feature type="compositionally biased region" description="Low complexity" evidence="1">
    <location>
        <begin position="123"/>
        <end position="136"/>
    </location>
</feature>
<feature type="compositionally biased region" description="Basic and acidic residues" evidence="1">
    <location>
        <begin position="112"/>
        <end position="121"/>
    </location>
</feature>
<comment type="caution">
    <text evidence="2">The sequence shown here is derived from an EMBL/GenBank/DDBJ whole genome shotgun (WGS) entry which is preliminary data.</text>
</comment>
<dbReference type="EMBL" id="CAKLBY020000267">
    <property type="protein sequence ID" value="CAK7941990.1"/>
    <property type="molecule type" value="Genomic_DNA"/>
</dbReference>
<feature type="compositionally biased region" description="Basic and acidic residues" evidence="1">
    <location>
        <begin position="521"/>
        <end position="532"/>
    </location>
</feature>
<accession>A0AAV1V5B5</accession>
<name>A0AAV1V5B5_9STRA</name>
<dbReference type="Proteomes" id="UP001162060">
    <property type="component" value="Unassembled WGS sequence"/>
</dbReference>
<feature type="region of interest" description="Disordered" evidence="1">
    <location>
        <begin position="715"/>
        <end position="738"/>
    </location>
</feature>
<evidence type="ECO:0000256" key="1">
    <source>
        <dbReference type="SAM" id="MobiDB-lite"/>
    </source>
</evidence>
<feature type="compositionally biased region" description="Basic and acidic residues" evidence="1">
    <location>
        <begin position="413"/>
        <end position="423"/>
    </location>
</feature>
<evidence type="ECO:0000313" key="3">
    <source>
        <dbReference type="Proteomes" id="UP001162060"/>
    </source>
</evidence>
<feature type="compositionally biased region" description="Acidic residues" evidence="1">
    <location>
        <begin position="142"/>
        <end position="154"/>
    </location>
</feature>
<protein>
    <submittedName>
        <fullName evidence="2">Uncharacterized protein</fullName>
    </submittedName>
</protein>
<proteinExistence type="predicted"/>
<feature type="region of interest" description="Disordered" evidence="1">
    <location>
        <begin position="111"/>
        <end position="164"/>
    </location>
</feature>
<reference evidence="2" key="1">
    <citation type="submission" date="2024-01" db="EMBL/GenBank/DDBJ databases">
        <authorList>
            <person name="Webb A."/>
        </authorList>
    </citation>
    <scope>NUCLEOTIDE SEQUENCE</scope>
    <source>
        <strain evidence="2">Pm1</strain>
    </source>
</reference>